<feature type="non-terminal residue" evidence="1">
    <location>
        <position position="1"/>
    </location>
</feature>
<accession>A0ABQ6N2E9</accession>
<sequence length="267" mass="27689">VTFDASLSHALVRRLSCLPAGAVVISMSRRFAMSGFDHVSTVSLPANGLGAAGAGGEPFAFYFLQRRGPGFLKVVSSESPSVSDSAYSSALRGSPDFEPFVRAALGSPAALLALSHVVASETSARAALALGGGRLVLDRIGGIVGGGGGEIGPRAGACALAFQLSGSPVGASAISRHGGLVEALFERMEEEGNASLMCSMLGTLSNLLLVEQAEGTARAWAEGAEAVERTCRKWEEGGEAGQEGEDKRQIVREARSEFRRLYKWSTG</sequence>
<reference evidence="1 2" key="1">
    <citation type="journal article" date="2023" name="Commun. Biol.">
        <title>Genome analysis of Parmales, the sister group of diatoms, reveals the evolutionary specialization of diatoms from phago-mixotrophs to photoautotrophs.</title>
        <authorList>
            <person name="Ban H."/>
            <person name="Sato S."/>
            <person name="Yoshikawa S."/>
            <person name="Yamada K."/>
            <person name="Nakamura Y."/>
            <person name="Ichinomiya M."/>
            <person name="Sato N."/>
            <person name="Blanc-Mathieu R."/>
            <person name="Endo H."/>
            <person name="Kuwata A."/>
            <person name="Ogata H."/>
        </authorList>
    </citation>
    <scope>NUCLEOTIDE SEQUENCE [LARGE SCALE GENOMIC DNA]</scope>
</reference>
<name>A0ABQ6N2E9_9STRA</name>
<dbReference type="EMBL" id="BRYB01000837">
    <property type="protein sequence ID" value="GMI38655.1"/>
    <property type="molecule type" value="Genomic_DNA"/>
</dbReference>
<proteinExistence type="predicted"/>
<evidence type="ECO:0000313" key="1">
    <source>
        <dbReference type="EMBL" id="GMI38655.1"/>
    </source>
</evidence>
<gene>
    <name evidence="1" type="ORF">TeGR_g4252</name>
</gene>
<comment type="caution">
    <text evidence="1">The sequence shown here is derived from an EMBL/GenBank/DDBJ whole genome shotgun (WGS) entry which is preliminary data.</text>
</comment>
<protein>
    <submittedName>
        <fullName evidence="1">Uncharacterized protein</fullName>
    </submittedName>
</protein>
<organism evidence="1 2">
    <name type="scientific">Tetraparma gracilis</name>
    <dbReference type="NCBI Taxonomy" id="2962635"/>
    <lineage>
        <taxon>Eukaryota</taxon>
        <taxon>Sar</taxon>
        <taxon>Stramenopiles</taxon>
        <taxon>Ochrophyta</taxon>
        <taxon>Bolidophyceae</taxon>
        <taxon>Parmales</taxon>
        <taxon>Triparmaceae</taxon>
        <taxon>Tetraparma</taxon>
    </lineage>
</organism>
<keyword evidence="2" id="KW-1185">Reference proteome</keyword>
<dbReference type="Proteomes" id="UP001165060">
    <property type="component" value="Unassembled WGS sequence"/>
</dbReference>
<evidence type="ECO:0000313" key="2">
    <source>
        <dbReference type="Proteomes" id="UP001165060"/>
    </source>
</evidence>